<organism evidence="1 2">
    <name type="scientific">Gigaspora margarita</name>
    <dbReference type="NCBI Taxonomy" id="4874"/>
    <lineage>
        <taxon>Eukaryota</taxon>
        <taxon>Fungi</taxon>
        <taxon>Fungi incertae sedis</taxon>
        <taxon>Mucoromycota</taxon>
        <taxon>Glomeromycotina</taxon>
        <taxon>Glomeromycetes</taxon>
        <taxon>Diversisporales</taxon>
        <taxon>Gigasporaceae</taxon>
        <taxon>Gigaspora</taxon>
    </lineage>
</organism>
<comment type="caution">
    <text evidence="1">The sequence shown here is derived from an EMBL/GenBank/DDBJ whole genome shotgun (WGS) entry which is preliminary data.</text>
</comment>
<evidence type="ECO:0000313" key="2">
    <source>
        <dbReference type="Proteomes" id="UP000789901"/>
    </source>
</evidence>
<evidence type="ECO:0000313" key="1">
    <source>
        <dbReference type="EMBL" id="CAG8842874.1"/>
    </source>
</evidence>
<proteinExistence type="predicted"/>
<sequence length="67" mass="7473">SNIQNAQQLISAKYSNILNLCCIPLAINLISKDICNIPFANQILIKYVALKEVIKKFNIIGGGLKQW</sequence>
<keyword evidence="2" id="KW-1185">Reference proteome</keyword>
<dbReference type="EMBL" id="CAJVQB010070524">
    <property type="protein sequence ID" value="CAG8842874.1"/>
    <property type="molecule type" value="Genomic_DNA"/>
</dbReference>
<feature type="non-terminal residue" evidence="1">
    <location>
        <position position="1"/>
    </location>
</feature>
<feature type="non-terminal residue" evidence="1">
    <location>
        <position position="67"/>
    </location>
</feature>
<protein>
    <submittedName>
        <fullName evidence="1">31602_t:CDS:1</fullName>
    </submittedName>
</protein>
<dbReference type="Proteomes" id="UP000789901">
    <property type="component" value="Unassembled WGS sequence"/>
</dbReference>
<gene>
    <name evidence="1" type="ORF">GMARGA_LOCUS36225</name>
</gene>
<accession>A0ABN7WYW4</accession>
<reference evidence="1 2" key="1">
    <citation type="submission" date="2021-06" db="EMBL/GenBank/DDBJ databases">
        <authorList>
            <person name="Kallberg Y."/>
            <person name="Tangrot J."/>
            <person name="Rosling A."/>
        </authorList>
    </citation>
    <scope>NUCLEOTIDE SEQUENCE [LARGE SCALE GENOMIC DNA]</scope>
    <source>
        <strain evidence="1 2">120-4 pot B 10/14</strain>
    </source>
</reference>
<name>A0ABN7WYW4_GIGMA</name>